<evidence type="ECO:0000313" key="2">
    <source>
        <dbReference type="EMBL" id="EHN59337.1"/>
    </source>
</evidence>
<organism evidence="2 3">
    <name type="scientific">Oenococcus kitaharae DSM 17330</name>
    <dbReference type="NCBI Taxonomy" id="1045004"/>
    <lineage>
        <taxon>Bacteria</taxon>
        <taxon>Bacillati</taxon>
        <taxon>Bacillota</taxon>
        <taxon>Bacilli</taxon>
        <taxon>Lactobacillales</taxon>
        <taxon>Lactobacillaceae</taxon>
        <taxon>Oenococcus</taxon>
    </lineage>
</organism>
<sequence length="85" mass="9972">MTDKVTKAKRWRWLHLAFDIFDIFITLFFVFTVNLLIFSQQPDVLSTLGKYMTGIIASAFLIFFGVINTYRAFKKDGFIHKKNKS</sequence>
<keyword evidence="1" id="KW-0812">Transmembrane</keyword>
<dbReference type="HOGENOM" id="CLU_2509427_0_0_9"/>
<dbReference type="PATRIC" id="fig|1045004.4.peg.1237"/>
<dbReference type="STRING" id="336988.NT96_07065"/>
<feature type="transmembrane region" description="Helical" evidence="1">
    <location>
        <begin position="20"/>
        <end position="39"/>
    </location>
</feature>
<feature type="transmembrane region" description="Helical" evidence="1">
    <location>
        <begin position="51"/>
        <end position="73"/>
    </location>
</feature>
<dbReference type="AlphaFoldDB" id="G9WFP5"/>
<keyword evidence="1" id="KW-1133">Transmembrane helix</keyword>
<protein>
    <submittedName>
        <fullName evidence="2">Uncharacterized protein</fullName>
    </submittedName>
</protein>
<dbReference type="RefSeq" id="WP_007746196.1">
    <property type="nucleotide sequence ID" value="NZ_CM001398.1"/>
</dbReference>
<keyword evidence="1" id="KW-0472">Membrane</keyword>
<accession>G9WFP5</accession>
<dbReference type="Proteomes" id="UP000004959">
    <property type="component" value="Chromosome"/>
</dbReference>
<comment type="caution">
    <text evidence="2">The sequence shown here is derived from an EMBL/GenBank/DDBJ whole genome shotgun (WGS) entry which is preliminary data.</text>
</comment>
<keyword evidence="3" id="KW-1185">Reference proteome</keyword>
<gene>
    <name evidence="2" type="ORF">OKIT_1254</name>
</gene>
<dbReference type="EMBL" id="AFVZ01000001">
    <property type="protein sequence ID" value="EHN59337.1"/>
    <property type="molecule type" value="Genomic_DNA"/>
</dbReference>
<evidence type="ECO:0000313" key="3">
    <source>
        <dbReference type="Proteomes" id="UP000004959"/>
    </source>
</evidence>
<proteinExistence type="predicted"/>
<reference evidence="2 3" key="1">
    <citation type="journal article" date="2012" name="PLoS ONE">
        <title>Functional divergence in the genus oenococcus as predicted by genome sequencing of the newly-described species, Oenococcus kitaharae.</title>
        <authorList>
            <person name="Borneman A.R."/>
            <person name="McCarthy J.M."/>
            <person name="Chambers P.J."/>
            <person name="Bartowsky E.J."/>
        </authorList>
    </citation>
    <scope>NUCLEOTIDE SEQUENCE [LARGE SCALE GENOMIC DNA]</scope>
    <source>
        <strain evidence="3">DSM17330</strain>
    </source>
</reference>
<evidence type="ECO:0000256" key="1">
    <source>
        <dbReference type="SAM" id="Phobius"/>
    </source>
</evidence>
<name>G9WFP5_9LACO</name>